<dbReference type="SUPFAM" id="SSF56112">
    <property type="entry name" value="Protein kinase-like (PK-like)"/>
    <property type="match status" value="1"/>
</dbReference>
<dbReference type="PANTHER" id="PTHR24359">
    <property type="entry name" value="SERINE/THREONINE-PROTEIN KINASE SBK1"/>
    <property type="match status" value="1"/>
</dbReference>
<dbReference type="RefSeq" id="WP_379678512.1">
    <property type="nucleotide sequence ID" value="NZ_JBHLWP010000009.1"/>
</dbReference>
<dbReference type="InterPro" id="IPR011009">
    <property type="entry name" value="Kinase-like_dom_sf"/>
</dbReference>
<comment type="caution">
    <text evidence="2">The sequence shown here is derived from an EMBL/GenBank/DDBJ whole genome shotgun (WGS) entry which is preliminary data.</text>
</comment>
<keyword evidence="2" id="KW-0723">Serine/threonine-protein kinase</keyword>
<keyword evidence="3" id="KW-1185">Reference proteome</keyword>
<gene>
    <name evidence="2" type="ORF">ACFFJK_07245</name>
</gene>
<accession>A0ABV6FDU3</accession>
<dbReference type="Proteomes" id="UP001589773">
    <property type="component" value="Unassembled WGS sequence"/>
</dbReference>
<keyword evidence="2" id="KW-0808">Transferase</keyword>
<keyword evidence="2" id="KW-0418">Kinase</keyword>
<feature type="domain" description="Protein kinase" evidence="1">
    <location>
        <begin position="23"/>
        <end position="324"/>
    </location>
</feature>
<evidence type="ECO:0000313" key="2">
    <source>
        <dbReference type="EMBL" id="MFC0251681.1"/>
    </source>
</evidence>
<protein>
    <submittedName>
        <fullName evidence="2">Serine/threonine protein kinase</fullName>
    </submittedName>
</protein>
<dbReference type="PROSITE" id="PS50011">
    <property type="entry name" value="PROTEIN_KINASE_DOM"/>
    <property type="match status" value="1"/>
</dbReference>
<reference evidence="2 3" key="1">
    <citation type="submission" date="2024-09" db="EMBL/GenBank/DDBJ databases">
        <authorList>
            <person name="Sun Q."/>
            <person name="Mori K."/>
        </authorList>
    </citation>
    <scope>NUCLEOTIDE SEQUENCE [LARGE SCALE GENOMIC DNA]</scope>
    <source>
        <strain evidence="2 3">CCM 7792</strain>
    </source>
</reference>
<dbReference type="InterPro" id="IPR008271">
    <property type="entry name" value="Ser/Thr_kinase_AS"/>
</dbReference>
<dbReference type="Gene3D" id="3.30.200.20">
    <property type="entry name" value="Phosphorylase Kinase, domain 1"/>
    <property type="match status" value="1"/>
</dbReference>
<dbReference type="PROSITE" id="PS00108">
    <property type="entry name" value="PROTEIN_KINASE_ST"/>
    <property type="match status" value="1"/>
</dbReference>
<dbReference type="GO" id="GO:0004674">
    <property type="term" value="F:protein serine/threonine kinase activity"/>
    <property type="evidence" value="ECO:0007669"/>
    <property type="project" value="UniProtKB-KW"/>
</dbReference>
<sequence>MEAETEASMVQQGTIVVLAHGQYRLCAPLGGSAYGVVWRAEAPGGGACAVKLVNTSQMARAPAPLRSHWRDSARLEAAFLAGLAPWDGRHIVRLLDHGIHDGLPAMALELLDGDLAAWLAAERALGRATPVALVLDWVAQVNQALAKVHAAGFRYLDLKPGNLLVDRRTRTLKLADFGTSLPLQGERAHAYGGTANWQAPEQFFPQPDGLYATDPRSDYFALGALFYYLVCGRLLRYGAACGQAYRAHGRDAALLLRRQHGGIPPVLQAEEVAAFGQRFEGAEAQAAALLRTLLAADPAQRPRHVLDISRMLGTVCARVSGPALRRAA</sequence>
<dbReference type="EMBL" id="JBHLWP010000009">
    <property type="protein sequence ID" value="MFC0251681.1"/>
    <property type="molecule type" value="Genomic_DNA"/>
</dbReference>
<proteinExistence type="predicted"/>
<evidence type="ECO:0000259" key="1">
    <source>
        <dbReference type="PROSITE" id="PS50011"/>
    </source>
</evidence>
<name>A0ABV6FDU3_9BURK</name>
<dbReference type="Gene3D" id="1.10.510.10">
    <property type="entry name" value="Transferase(Phosphotransferase) domain 1"/>
    <property type="match status" value="1"/>
</dbReference>
<organism evidence="2 3">
    <name type="scientific">Massilia consociata</name>
    <dbReference type="NCBI Taxonomy" id="760117"/>
    <lineage>
        <taxon>Bacteria</taxon>
        <taxon>Pseudomonadati</taxon>
        <taxon>Pseudomonadota</taxon>
        <taxon>Betaproteobacteria</taxon>
        <taxon>Burkholderiales</taxon>
        <taxon>Oxalobacteraceae</taxon>
        <taxon>Telluria group</taxon>
        <taxon>Massilia</taxon>
    </lineage>
</organism>
<dbReference type="InterPro" id="IPR000719">
    <property type="entry name" value="Prot_kinase_dom"/>
</dbReference>
<dbReference type="SMART" id="SM00220">
    <property type="entry name" value="S_TKc"/>
    <property type="match status" value="1"/>
</dbReference>
<dbReference type="PANTHER" id="PTHR24359:SF1">
    <property type="entry name" value="INHIBITOR OF NUCLEAR FACTOR KAPPA-B KINASE EPSILON SUBUNIT HOMOLOG 1-RELATED"/>
    <property type="match status" value="1"/>
</dbReference>
<evidence type="ECO:0000313" key="3">
    <source>
        <dbReference type="Proteomes" id="UP001589773"/>
    </source>
</evidence>
<dbReference type="Pfam" id="PF00069">
    <property type="entry name" value="Pkinase"/>
    <property type="match status" value="1"/>
</dbReference>